<gene>
    <name evidence="3" type="ORF">OTK00_002371</name>
</gene>
<name>A0ABY7BRS4_9FIRM</name>
<proteinExistence type="predicted"/>
<dbReference type="EMBL" id="CP113865">
    <property type="protein sequence ID" value="WAM33826.1"/>
    <property type="molecule type" value="Genomic_DNA"/>
</dbReference>
<dbReference type="InterPro" id="IPR002931">
    <property type="entry name" value="Transglutaminase-like"/>
</dbReference>
<dbReference type="SUPFAM" id="SSF49373">
    <property type="entry name" value="Invasin/intimin cell-adhesion fragments"/>
    <property type="match status" value="1"/>
</dbReference>
<feature type="compositionally biased region" description="Low complexity" evidence="1">
    <location>
        <begin position="366"/>
        <end position="385"/>
    </location>
</feature>
<evidence type="ECO:0000313" key="3">
    <source>
        <dbReference type="EMBL" id="WAM33826.1"/>
    </source>
</evidence>
<dbReference type="InterPro" id="IPR051465">
    <property type="entry name" value="Cell_Envelope_Struct_Comp"/>
</dbReference>
<feature type="compositionally biased region" description="Low complexity" evidence="1">
    <location>
        <begin position="395"/>
        <end position="415"/>
    </location>
</feature>
<dbReference type="RefSeq" id="WP_052670798.1">
    <property type="nucleotide sequence ID" value="NZ_CP113865.1"/>
</dbReference>
<feature type="domain" description="SLH" evidence="2">
    <location>
        <begin position="149"/>
        <end position="212"/>
    </location>
</feature>
<dbReference type="Gene3D" id="3.10.620.30">
    <property type="match status" value="1"/>
</dbReference>
<sequence>MSSKKTFRIFSWVVILSFLIGFVNPAVFAKSFKDTSNHWAKGVIDRWANTYNVANGYLDGTFKPSGMITRAEFAQLVSKVTGDALVKPEINFKDVKENDWFYSAVRNLADYINGYPDGTFKPKNNITREEAACLLAKVFGIDKLQSNILSKFSDYNQVSSWAKEYLTAMVENGYMQGYADNSLKPKNYITRAVALTILDNIVGLLLFKKGVYVGREVRGNLVINSPGVSVSGFSIDKNCLITEGVKDGDVTIAGTQVNGSIIVRGGGEHSVVLKDVKASSIVVVNKQATTRIEISGNSKIERIVVEKPASILVAEKASVNTVNIRADRTVLQAEGKIEKVEVNAKDVVVNNKEVKEGSEIAVGNDSESNGNTQSTNNNTSQQLTQKDTASQASATSNGSGAQTNTGTSSGTANSNVSSGFSTGGYTGGGSTSSGGSSGSGAGVQYGPVSVVLVDKETIPVGQSTQITVTVKDAAGNFIPNKRVMVEGQTAYTNALGAATFTLSVQDSKEIVINVDGKEYYGLLYAIKPTEGVLTFKLKSTNGSFLSGFNVKLVNQEKQFSESKSVASDQVSFIVPAVGGYKALIWSYDNQNGLIYTILDNLSVGNGVVRLVADTSLPQYIQATLNFSLNSQPLSNYEFAIANSLNMDTFAIDDVKINILSNQIRITADAGSYSFKVATDTQDGKLYFMRNLTLQQSGQSFSFNFSSSKKVKFNFAGIDSVQKSVYAKLNGNWIELSSENEVYLQRGVYNLEEVLIKAYDSDNKEIDYSYKIPAANSPIVIDATGGNEEYEANVDLSIDDVSSSVYAVNVQGSEISSIKAGSLIVLNALLRTKSGFNLSVSKPDEMKKDSKQLFGASNVSATILTDGDNCTAIETLFMWIDDDNISSTIAYLPRELRDGSVSLKYTIDMGPLYANSLTGNIALSIDSQNGDDKGYVYAQNTISDAVYFVCDSIDTRASDFVAFSLPANVDCDLNELGDEVAFELMTQRPLAFEYGYYDMFGLSFNLKNQNLFIILPVYIYSKEEGFARRQAVEQKAWQVVSTVIDQTYNDYDKVLALHDWLALHTRYDLEGYLNNDVPYESHTAYGALINGVAVCNGYATGMLALLEDADVETIEIYGMAGIGSSKEYHAWNMVYLEDNWYHLDVTWDDDDYYNTVEHYYFNVPDTEIEFDHYWDRSLYPAATATDYSYGNYYRVEVVPKQVYYNEDNTVTLTVKNYKGELQSGKLVTITKSNAAGDEEVVFTGYTSSDGTVAFNVKPVDMSSYRIYLTSCMENKGYIGVVEKPKPVTLGLNIDDQPIDNFYISDGLNFLKVAGGVRQVELSRWHENNLIFWGEGFVLKKSLAFDSYDPETLTVYNDTYDSHVLLSVYNSTYAAADADVYVIDKNTYKELFVGRTDSNGELPLVLTNGNYILKIAYYNPDYDNYDYYYSTLKVEQDTQIQLDLSQFSEVQYIPGFTEGGIGMGDKLLLGFDFDYDGYFAVSSIGKSRRAYFAPGDYGWVWVVAHNPYYDEYDLGFSMEYKPLQKLIIPEDKNQYTVDLRVDRSNIVLNAKRRPEGSWDSVPTTLDAVYEKDDLLIDIYIPTKSENYIVGGQIVPQEYIEDNGDMYIIWVSTPGIYPIRTFTISNNTQNELFTGHIGFVNTTNSWRIVVLDVEGSQNSIFRIYLPFVPYDFDVTIDREIVIYPVSTGLGGTRREIYIQKVKIFNQVIKTQRFKEIKK</sequence>
<dbReference type="Pfam" id="PF01841">
    <property type="entry name" value="Transglut_core"/>
    <property type="match status" value="1"/>
</dbReference>
<organism evidence="3 4">
    <name type="scientific">Caldicellulosiruptor morganii</name>
    <dbReference type="NCBI Taxonomy" id="1387555"/>
    <lineage>
        <taxon>Bacteria</taxon>
        <taxon>Bacillati</taxon>
        <taxon>Bacillota</taxon>
        <taxon>Bacillota incertae sedis</taxon>
        <taxon>Caldicellulosiruptorales</taxon>
        <taxon>Caldicellulosiruptoraceae</taxon>
        <taxon>Caldicellulosiruptor</taxon>
    </lineage>
</organism>
<reference evidence="3" key="1">
    <citation type="submission" date="2022-12" db="EMBL/GenBank/DDBJ databases">
        <authorList>
            <person name="Bing R.G."/>
            <person name="Willard D.J."/>
            <person name="Manesh M.J.H."/>
            <person name="Laemthong T."/>
            <person name="Crosby J.R."/>
            <person name="Kelly R.M."/>
        </authorList>
    </citation>
    <scope>NUCLEOTIDE SEQUENCE</scope>
    <source>
        <strain evidence="3">DSM 8990</strain>
    </source>
</reference>
<feature type="domain" description="SLH" evidence="2">
    <location>
        <begin position="27"/>
        <end position="91"/>
    </location>
</feature>
<dbReference type="Gene3D" id="2.60.40.10">
    <property type="entry name" value="Immunoglobulins"/>
    <property type="match status" value="1"/>
</dbReference>
<evidence type="ECO:0000256" key="1">
    <source>
        <dbReference type="SAM" id="MobiDB-lite"/>
    </source>
</evidence>
<dbReference type="InterPro" id="IPR001119">
    <property type="entry name" value="SLH_dom"/>
</dbReference>
<feature type="region of interest" description="Disordered" evidence="1">
    <location>
        <begin position="358"/>
        <end position="415"/>
    </location>
</feature>
<feature type="domain" description="SLH" evidence="2">
    <location>
        <begin position="92"/>
        <end position="148"/>
    </location>
</feature>
<evidence type="ECO:0000259" key="2">
    <source>
        <dbReference type="PROSITE" id="PS51272"/>
    </source>
</evidence>
<keyword evidence="4" id="KW-1185">Reference proteome</keyword>
<dbReference type="Pfam" id="PF00395">
    <property type="entry name" value="SLH"/>
    <property type="match status" value="3"/>
</dbReference>
<dbReference type="Proteomes" id="UP001164909">
    <property type="component" value="Chromosome"/>
</dbReference>
<dbReference type="PROSITE" id="PS51272">
    <property type="entry name" value="SLH"/>
    <property type="match status" value="3"/>
</dbReference>
<accession>A0ABY7BRS4</accession>
<dbReference type="InterPro" id="IPR038765">
    <property type="entry name" value="Papain-like_cys_pep_sf"/>
</dbReference>
<dbReference type="InterPro" id="IPR013783">
    <property type="entry name" value="Ig-like_fold"/>
</dbReference>
<protein>
    <submittedName>
        <fullName evidence="3">S-layer homology domain-containing protein</fullName>
    </submittedName>
</protein>
<dbReference type="InterPro" id="IPR008964">
    <property type="entry name" value="Invasin/intimin_cell_adhesion"/>
</dbReference>
<dbReference type="PANTHER" id="PTHR43308">
    <property type="entry name" value="OUTER MEMBRANE PROTEIN ALPHA-RELATED"/>
    <property type="match status" value="1"/>
</dbReference>
<dbReference type="SMART" id="SM00460">
    <property type="entry name" value="TGc"/>
    <property type="match status" value="1"/>
</dbReference>
<dbReference type="SUPFAM" id="SSF54001">
    <property type="entry name" value="Cysteine proteinases"/>
    <property type="match status" value="1"/>
</dbReference>
<evidence type="ECO:0000313" key="4">
    <source>
        <dbReference type="Proteomes" id="UP001164909"/>
    </source>
</evidence>